<dbReference type="EMBL" id="VSSQ01036487">
    <property type="protein sequence ID" value="MPM88979.1"/>
    <property type="molecule type" value="Genomic_DNA"/>
</dbReference>
<gene>
    <name evidence="1" type="ORF">SDC9_136087</name>
</gene>
<proteinExistence type="predicted"/>
<organism evidence="1">
    <name type="scientific">bioreactor metagenome</name>
    <dbReference type="NCBI Taxonomy" id="1076179"/>
    <lineage>
        <taxon>unclassified sequences</taxon>
        <taxon>metagenomes</taxon>
        <taxon>ecological metagenomes</taxon>
    </lineage>
</organism>
<evidence type="ECO:0000313" key="1">
    <source>
        <dbReference type="EMBL" id="MPM88979.1"/>
    </source>
</evidence>
<protein>
    <submittedName>
        <fullName evidence="1">Uncharacterized protein</fullName>
    </submittedName>
</protein>
<comment type="caution">
    <text evidence="1">The sequence shown here is derived from an EMBL/GenBank/DDBJ whole genome shotgun (WGS) entry which is preliminary data.</text>
</comment>
<name>A0A645DI53_9ZZZZ</name>
<accession>A0A645DI53</accession>
<sequence>MRFVKRFKTFLSIEIQVDGFVEFIFLVCLDGLGYRLVDLLFGALQQNDFFASENIFCLNNLWRRRAPIFGGGNRGWNRLLGKGSNGGKQKE</sequence>
<dbReference type="AlphaFoldDB" id="A0A645DI53"/>
<reference evidence="1" key="1">
    <citation type="submission" date="2019-08" db="EMBL/GenBank/DDBJ databases">
        <authorList>
            <person name="Kucharzyk K."/>
            <person name="Murdoch R.W."/>
            <person name="Higgins S."/>
            <person name="Loffler F."/>
        </authorList>
    </citation>
    <scope>NUCLEOTIDE SEQUENCE</scope>
</reference>